<dbReference type="Proteomes" id="UP000075884">
    <property type="component" value="Unassembled WGS sequence"/>
</dbReference>
<evidence type="ECO:0000259" key="2">
    <source>
        <dbReference type="PROSITE" id="PS50157"/>
    </source>
</evidence>
<evidence type="ECO:0000313" key="4">
    <source>
        <dbReference type="Proteomes" id="UP000075884"/>
    </source>
</evidence>
<feature type="domain" description="C2H2-type" evidence="2">
    <location>
        <begin position="149"/>
        <end position="173"/>
    </location>
</feature>
<dbReference type="GO" id="GO:0008270">
    <property type="term" value="F:zinc ion binding"/>
    <property type="evidence" value="ECO:0007669"/>
    <property type="project" value="UniProtKB-KW"/>
</dbReference>
<keyword evidence="1" id="KW-0863">Zinc-finger</keyword>
<organism evidence="3 4">
    <name type="scientific">Anopheles dirus</name>
    <dbReference type="NCBI Taxonomy" id="7168"/>
    <lineage>
        <taxon>Eukaryota</taxon>
        <taxon>Metazoa</taxon>
        <taxon>Ecdysozoa</taxon>
        <taxon>Arthropoda</taxon>
        <taxon>Hexapoda</taxon>
        <taxon>Insecta</taxon>
        <taxon>Pterygota</taxon>
        <taxon>Neoptera</taxon>
        <taxon>Endopterygota</taxon>
        <taxon>Diptera</taxon>
        <taxon>Nematocera</taxon>
        <taxon>Culicoidea</taxon>
        <taxon>Culicidae</taxon>
        <taxon>Anophelinae</taxon>
        <taxon>Anopheles</taxon>
    </lineage>
</organism>
<dbReference type="SMART" id="SM00355">
    <property type="entry name" value="ZnF_C2H2"/>
    <property type="match status" value="2"/>
</dbReference>
<keyword evidence="1" id="KW-0862">Zinc</keyword>
<keyword evidence="4" id="KW-1185">Reference proteome</keyword>
<dbReference type="Pfam" id="PF13912">
    <property type="entry name" value="zf-C2H2_6"/>
    <property type="match status" value="1"/>
</dbReference>
<dbReference type="PROSITE" id="PS50157">
    <property type="entry name" value="ZINC_FINGER_C2H2_2"/>
    <property type="match status" value="2"/>
</dbReference>
<name>A0A182MXQ0_9DIPT</name>
<evidence type="ECO:0000313" key="3">
    <source>
        <dbReference type="EnsemblMetazoa" id="ADIR000153-PA"/>
    </source>
</evidence>
<dbReference type="PROSITE" id="PS00028">
    <property type="entry name" value="ZINC_FINGER_C2H2_1"/>
    <property type="match status" value="2"/>
</dbReference>
<feature type="domain" description="C2H2-type" evidence="2">
    <location>
        <begin position="9"/>
        <end position="32"/>
    </location>
</feature>
<dbReference type="VEuPathDB" id="VectorBase:ADIR000153"/>
<sequence>MEVPAGMDFQCSQCYASFSSQYDLGEHVKASHPDYYHDTFILLPIVVDDLATVGTTTTVITTPPTVVPTEVEAETDECCGCCGDDGDGELCGCDCDGCCDCGDCCGCGDCIGCGDAPDCGDCCTCSVIMEPGSLDRGGGVGAMAVIMSFKCPLCDMPIESQEKLKQHIKVTHSHYYYDTYLFPPEMLFPGATASSATANVEGVISNEPLSTQEVTIEQAEEECCTCCAYEESGGDCGFCDCEDDAHGGECDDCLVM</sequence>
<reference evidence="3" key="2">
    <citation type="submission" date="2020-05" db="UniProtKB">
        <authorList>
            <consortium name="EnsemblMetazoa"/>
        </authorList>
    </citation>
    <scope>IDENTIFICATION</scope>
    <source>
        <strain evidence="3">WRAIR2</strain>
    </source>
</reference>
<dbReference type="EnsemblMetazoa" id="ADIR000153-RA">
    <property type="protein sequence ID" value="ADIR000153-PA"/>
    <property type="gene ID" value="ADIR000153"/>
</dbReference>
<dbReference type="Gene3D" id="3.30.160.60">
    <property type="entry name" value="Classic Zinc Finger"/>
    <property type="match status" value="1"/>
</dbReference>
<evidence type="ECO:0000256" key="1">
    <source>
        <dbReference type="PROSITE-ProRule" id="PRU00042"/>
    </source>
</evidence>
<proteinExistence type="predicted"/>
<reference evidence="4" key="1">
    <citation type="submission" date="2013-03" db="EMBL/GenBank/DDBJ databases">
        <title>The Genome Sequence of Anopheles dirus WRAIR2.</title>
        <authorList>
            <consortium name="The Broad Institute Genomics Platform"/>
            <person name="Neafsey D.E."/>
            <person name="Walton C."/>
            <person name="Walker B."/>
            <person name="Young S.K."/>
            <person name="Zeng Q."/>
            <person name="Gargeya S."/>
            <person name="Fitzgerald M."/>
            <person name="Haas B."/>
            <person name="Abouelleil A."/>
            <person name="Allen A.W."/>
            <person name="Alvarado L."/>
            <person name="Arachchi H.M."/>
            <person name="Berlin A.M."/>
            <person name="Chapman S.B."/>
            <person name="Gainer-Dewar J."/>
            <person name="Goldberg J."/>
            <person name="Griggs A."/>
            <person name="Gujja S."/>
            <person name="Hansen M."/>
            <person name="Howarth C."/>
            <person name="Imamovic A."/>
            <person name="Ireland A."/>
            <person name="Larimer J."/>
            <person name="McCowan C."/>
            <person name="Murphy C."/>
            <person name="Pearson M."/>
            <person name="Poon T.W."/>
            <person name="Priest M."/>
            <person name="Roberts A."/>
            <person name="Saif S."/>
            <person name="Shea T."/>
            <person name="Sisk P."/>
            <person name="Sykes S."/>
            <person name="Wortman J."/>
            <person name="Nusbaum C."/>
            <person name="Birren B."/>
        </authorList>
    </citation>
    <scope>NUCLEOTIDE SEQUENCE [LARGE SCALE GENOMIC DNA]</scope>
    <source>
        <strain evidence="4">WRAIR2</strain>
    </source>
</reference>
<accession>A0A182MXQ0</accession>
<dbReference type="AlphaFoldDB" id="A0A182MXQ0"/>
<dbReference type="InterPro" id="IPR013087">
    <property type="entry name" value="Znf_C2H2_type"/>
</dbReference>
<protein>
    <recommendedName>
        <fullName evidence="2">C2H2-type domain-containing protein</fullName>
    </recommendedName>
</protein>
<keyword evidence="1" id="KW-0479">Metal-binding</keyword>